<organism evidence="4 5">
    <name type="scientific">Falsochrobactrum shanghaiense</name>
    <dbReference type="NCBI Taxonomy" id="2201899"/>
    <lineage>
        <taxon>Bacteria</taxon>
        <taxon>Pseudomonadati</taxon>
        <taxon>Pseudomonadota</taxon>
        <taxon>Alphaproteobacteria</taxon>
        <taxon>Hyphomicrobiales</taxon>
        <taxon>Brucellaceae</taxon>
        <taxon>Falsochrobactrum</taxon>
    </lineage>
</organism>
<protein>
    <submittedName>
        <fullName evidence="4">Polyamine ABC transporter substrate-binding protein</fullName>
    </submittedName>
</protein>
<evidence type="ECO:0000256" key="3">
    <source>
        <dbReference type="SAM" id="SignalP"/>
    </source>
</evidence>
<sequence>MTQQKFAKIVMATLAAGCLSAPAMAQSSITVATYGGEWGAALQACIIDPFIEATGIKVTPEPGVSGVTLSKLLQQKDAPVLDAVWLDGGVSEQAAAQGVLDSIDVEKIPGVAGLVEEGVYKDADGKIFALSTGFYSLGLAYNKDQVSTPPKSWSDLWDAEYEGAVTFPSPANAMGVPFLAELAKHKGTPLSEIGPVLEDIKKLRVAAYFDTAGAGTNLFQSGEVIAGAHYASSVFAMRDQNLPIEFVVPQEGAIGGDIRLHLVANTPRKEAAEKFIDFAMGKEAAKCMSERIFVGPATKDIELSDNAKQKMPWGADGSVKSLSLPNWNEINANRSKVIEGFNRAIAEKN</sequence>
<dbReference type="EMBL" id="QGDB01000019">
    <property type="protein sequence ID" value="PWL16251.1"/>
    <property type="molecule type" value="Genomic_DNA"/>
</dbReference>
<dbReference type="SUPFAM" id="SSF53850">
    <property type="entry name" value="Periplasmic binding protein-like II"/>
    <property type="match status" value="1"/>
</dbReference>
<dbReference type="CDD" id="cd13589">
    <property type="entry name" value="PBP2_polyamine_RpCGA009"/>
    <property type="match status" value="1"/>
</dbReference>
<dbReference type="GO" id="GO:0015888">
    <property type="term" value="P:thiamine transport"/>
    <property type="evidence" value="ECO:0007669"/>
    <property type="project" value="TreeGrafter"/>
</dbReference>
<dbReference type="InterPro" id="IPR006059">
    <property type="entry name" value="SBP"/>
</dbReference>
<dbReference type="PANTHER" id="PTHR30006:SF2">
    <property type="entry name" value="ABC TRANSPORTER SUBSTRATE-BINDING PROTEIN"/>
    <property type="match status" value="1"/>
</dbReference>
<reference evidence="4 5" key="1">
    <citation type="submission" date="2018-05" db="EMBL/GenBank/DDBJ databases">
        <title>Comparative genomic sequence analysis between strain HN4 and CCM 8460T (Falsochrobactrum ovis) will provide more evidence to prove that HN4 is a new species of Falsochrobactrum.</title>
        <authorList>
            <person name="Lyu W."/>
            <person name="Sun L."/>
            <person name="Yao L."/>
        </authorList>
    </citation>
    <scope>NUCLEOTIDE SEQUENCE [LARGE SCALE GENOMIC DNA]</scope>
    <source>
        <strain evidence="4 5">HN4</strain>
    </source>
</reference>
<dbReference type="GO" id="GO:0030975">
    <property type="term" value="F:thiamine binding"/>
    <property type="evidence" value="ECO:0007669"/>
    <property type="project" value="TreeGrafter"/>
</dbReference>
<accession>A0A316J4J2</accession>
<keyword evidence="1 3" id="KW-0732">Signal</keyword>
<feature type="chain" id="PRO_5016407685" evidence="3">
    <location>
        <begin position="26"/>
        <end position="349"/>
    </location>
</feature>
<dbReference type="Proteomes" id="UP000245865">
    <property type="component" value="Unassembled WGS sequence"/>
</dbReference>
<evidence type="ECO:0000313" key="4">
    <source>
        <dbReference type="EMBL" id="PWL16251.1"/>
    </source>
</evidence>
<dbReference type="Gene3D" id="3.40.190.10">
    <property type="entry name" value="Periplasmic binding protein-like II"/>
    <property type="match status" value="2"/>
</dbReference>
<keyword evidence="2" id="KW-0574">Periplasm</keyword>
<evidence type="ECO:0000313" key="5">
    <source>
        <dbReference type="Proteomes" id="UP000245865"/>
    </source>
</evidence>
<comment type="caution">
    <text evidence="4">The sequence shown here is derived from an EMBL/GenBank/DDBJ whole genome shotgun (WGS) entry which is preliminary data.</text>
</comment>
<evidence type="ECO:0000256" key="2">
    <source>
        <dbReference type="ARBA" id="ARBA00022764"/>
    </source>
</evidence>
<dbReference type="OrthoDB" id="9815444at2"/>
<proteinExistence type="predicted"/>
<keyword evidence="5" id="KW-1185">Reference proteome</keyword>
<name>A0A316J4J2_9HYPH</name>
<dbReference type="RefSeq" id="WP_109708132.1">
    <property type="nucleotide sequence ID" value="NZ_QGDB01000019.1"/>
</dbReference>
<dbReference type="GO" id="GO:0030976">
    <property type="term" value="F:thiamine pyrophosphate binding"/>
    <property type="evidence" value="ECO:0007669"/>
    <property type="project" value="TreeGrafter"/>
</dbReference>
<dbReference type="GO" id="GO:0030288">
    <property type="term" value="C:outer membrane-bounded periplasmic space"/>
    <property type="evidence" value="ECO:0007669"/>
    <property type="project" value="TreeGrafter"/>
</dbReference>
<gene>
    <name evidence="4" type="ORF">DKP76_18550</name>
</gene>
<dbReference type="AlphaFoldDB" id="A0A316J4J2"/>
<evidence type="ECO:0000256" key="1">
    <source>
        <dbReference type="ARBA" id="ARBA00022729"/>
    </source>
</evidence>
<dbReference type="Pfam" id="PF13416">
    <property type="entry name" value="SBP_bac_8"/>
    <property type="match status" value="1"/>
</dbReference>
<dbReference type="PANTHER" id="PTHR30006">
    <property type="entry name" value="THIAMINE-BINDING PERIPLASMIC PROTEIN-RELATED"/>
    <property type="match status" value="1"/>
</dbReference>
<feature type="signal peptide" evidence="3">
    <location>
        <begin position="1"/>
        <end position="25"/>
    </location>
</feature>